<organism evidence="1 2">
    <name type="scientific">Steinernema carpocapsae</name>
    <name type="common">Entomopathogenic nematode</name>
    <dbReference type="NCBI Taxonomy" id="34508"/>
    <lineage>
        <taxon>Eukaryota</taxon>
        <taxon>Metazoa</taxon>
        <taxon>Ecdysozoa</taxon>
        <taxon>Nematoda</taxon>
        <taxon>Chromadorea</taxon>
        <taxon>Rhabditida</taxon>
        <taxon>Tylenchina</taxon>
        <taxon>Panagrolaimomorpha</taxon>
        <taxon>Strongyloidoidea</taxon>
        <taxon>Steinernematidae</taxon>
        <taxon>Steinernema</taxon>
    </lineage>
</organism>
<proteinExistence type="predicted"/>
<gene>
    <name evidence="1" type="ORF">L596_000743</name>
</gene>
<dbReference type="EMBL" id="CM016762">
    <property type="protein sequence ID" value="TMS32957.1"/>
    <property type="molecule type" value="Genomic_DNA"/>
</dbReference>
<accession>A0A4U8ULG2</accession>
<protein>
    <submittedName>
        <fullName evidence="1">Uncharacterized protein</fullName>
    </submittedName>
</protein>
<name>A0A4U8ULG2_STECR</name>
<sequence length="149" mass="17018">MFEVLRKASQVGFAVYSLANPLKRLFRARDVFNRFCDFELLLGYCVAVETIDEIIISCHRSCIIFNIFRLISSHSVFVLPCLQFLKQKGPPDRPAFRNERLWVQKAIESVARHYSALERARLLLKIGSHSAFSGSESLLASIAKLTRVK</sequence>
<dbReference type="Proteomes" id="UP000298663">
    <property type="component" value="Chromosome X"/>
</dbReference>
<dbReference type="EMBL" id="AZBU02000001">
    <property type="protein sequence ID" value="TMS32957.1"/>
    <property type="molecule type" value="Genomic_DNA"/>
</dbReference>
<evidence type="ECO:0000313" key="2">
    <source>
        <dbReference type="Proteomes" id="UP000298663"/>
    </source>
</evidence>
<reference evidence="1 2" key="2">
    <citation type="journal article" date="2019" name="G3 (Bethesda)">
        <title>Hybrid Assembly of the Genome of the Entomopathogenic Nematode Steinernema carpocapsae Identifies the X-Chromosome.</title>
        <authorList>
            <person name="Serra L."/>
            <person name="Macchietto M."/>
            <person name="Macias-Munoz A."/>
            <person name="McGill C.J."/>
            <person name="Rodriguez I.M."/>
            <person name="Rodriguez B."/>
            <person name="Murad R."/>
            <person name="Mortazavi A."/>
        </authorList>
    </citation>
    <scope>NUCLEOTIDE SEQUENCE [LARGE SCALE GENOMIC DNA]</scope>
    <source>
        <strain evidence="1 2">ALL</strain>
    </source>
</reference>
<evidence type="ECO:0000313" key="1">
    <source>
        <dbReference type="EMBL" id="TMS32957.1"/>
    </source>
</evidence>
<dbReference type="AlphaFoldDB" id="A0A4U8ULG2"/>
<keyword evidence="2" id="KW-1185">Reference proteome</keyword>
<reference evidence="1 2" key="1">
    <citation type="journal article" date="2015" name="Genome Biol.">
        <title>Comparative genomics of Steinernema reveals deeply conserved gene regulatory networks.</title>
        <authorList>
            <person name="Dillman A.R."/>
            <person name="Macchietto M."/>
            <person name="Porter C.F."/>
            <person name="Rogers A."/>
            <person name="Williams B."/>
            <person name="Antoshechkin I."/>
            <person name="Lee M.M."/>
            <person name="Goodwin Z."/>
            <person name="Lu X."/>
            <person name="Lewis E.E."/>
            <person name="Goodrich-Blair H."/>
            <person name="Stock S.P."/>
            <person name="Adams B.J."/>
            <person name="Sternberg P.W."/>
            <person name="Mortazavi A."/>
        </authorList>
    </citation>
    <scope>NUCLEOTIDE SEQUENCE [LARGE SCALE GENOMIC DNA]</scope>
    <source>
        <strain evidence="1 2">ALL</strain>
    </source>
</reference>
<comment type="caution">
    <text evidence="1">The sequence shown here is derived from an EMBL/GenBank/DDBJ whole genome shotgun (WGS) entry which is preliminary data.</text>
</comment>